<organism evidence="2 3">
    <name type="scientific">Aeoliella mucimassa</name>
    <dbReference type="NCBI Taxonomy" id="2527972"/>
    <lineage>
        <taxon>Bacteria</taxon>
        <taxon>Pseudomonadati</taxon>
        <taxon>Planctomycetota</taxon>
        <taxon>Planctomycetia</taxon>
        <taxon>Pirellulales</taxon>
        <taxon>Lacipirellulaceae</taxon>
        <taxon>Aeoliella</taxon>
    </lineage>
</organism>
<dbReference type="AlphaFoldDB" id="A0A518AWH2"/>
<proteinExistence type="predicted"/>
<dbReference type="EMBL" id="CP036278">
    <property type="protein sequence ID" value="QDU59085.1"/>
    <property type="molecule type" value="Genomic_DNA"/>
</dbReference>
<protein>
    <submittedName>
        <fullName evidence="2">Uncharacterized protein</fullName>
    </submittedName>
</protein>
<dbReference type="Proteomes" id="UP000315750">
    <property type="component" value="Chromosome"/>
</dbReference>
<sequence length="250" mass="27305">MIKGSRAGRCLPTSPGTFPCYDPTLLATAIVMMASTLVSPFRIVFPLVCGLGLLVFTGCDSESDSSTPVAVQEVSPQEKFDRVLDKLREQLQGTGPRHHTIHDSAGSGMATISYEIEVTETVDSVIEPGKPLKATIEVTQNTSYSSLRTESSDDEAETEEPDQSPVDPLESLGKEEKDLLGDDSIGEEFLKPTSPKLDLPRAITKPIERSKTVTYQLIFENNRWRMAVPPSKDSLDSTNLAMQMALDRQG</sequence>
<feature type="region of interest" description="Disordered" evidence="1">
    <location>
        <begin position="137"/>
        <end position="172"/>
    </location>
</feature>
<accession>A0A518AWH2</accession>
<reference evidence="2 3" key="1">
    <citation type="submission" date="2019-02" db="EMBL/GenBank/DDBJ databases">
        <title>Deep-cultivation of Planctomycetes and their phenomic and genomic characterization uncovers novel biology.</title>
        <authorList>
            <person name="Wiegand S."/>
            <person name="Jogler M."/>
            <person name="Boedeker C."/>
            <person name="Pinto D."/>
            <person name="Vollmers J."/>
            <person name="Rivas-Marin E."/>
            <person name="Kohn T."/>
            <person name="Peeters S.H."/>
            <person name="Heuer A."/>
            <person name="Rast P."/>
            <person name="Oberbeckmann S."/>
            <person name="Bunk B."/>
            <person name="Jeske O."/>
            <person name="Meyerdierks A."/>
            <person name="Storesund J.E."/>
            <person name="Kallscheuer N."/>
            <person name="Luecker S."/>
            <person name="Lage O.M."/>
            <person name="Pohl T."/>
            <person name="Merkel B.J."/>
            <person name="Hornburger P."/>
            <person name="Mueller R.-W."/>
            <person name="Bruemmer F."/>
            <person name="Labrenz M."/>
            <person name="Spormann A.M."/>
            <person name="Op den Camp H."/>
            <person name="Overmann J."/>
            <person name="Amann R."/>
            <person name="Jetten M.S.M."/>
            <person name="Mascher T."/>
            <person name="Medema M.H."/>
            <person name="Devos D.P."/>
            <person name="Kaster A.-K."/>
            <person name="Ovreas L."/>
            <person name="Rohde M."/>
            <person name="Galperin M.Y."/>
            <person name="Jogler C."/>
        </authorList>
    </citation>
    <scope>NUCLEOTIDE SEQUENCE [LARGE SCALE GENOMIC DNA]</scope>
    <source>
        <strain evidence="2 3">Pan181</strain>
    </source>
</reference>
<dbReference type="KEGG" id="amuc:Pan181_53260"/>
<evidence type="ECO:0000256" key="1">
    <source>
        <dbReference type="SAM" id="MobiDB-lite"/>
    </source>
</evidence>
<feature type="compositionally biased region" description="Acidic residues" evidence="1">
    <location>
        <begin position="152"/>
        <end position="162"/>
    </location>
</feature>
<gene>
    <name evidence="2" type="ORF">Pan181_53260</name>
</gene>
<evidence type="ECO:0000313" key="3">
    <source>
        <dbReference type="Proteomes" id="UP000315750"/>
    </source>
</evidence>
<feature type="compositionally biased region" description="Polar residues" evidence="1">
    <location>
        <begin position="137"/>
        <end position="148"/>
    </location>
</feature>
<evidence type="ECO:0000313" key="2">
    <source>
        <dbReference type="EMBL" id="QDU59085.1"/>
    </source>
</evidence>
<name>A0A518AWH2_9BACT</name>
<keyword evidence="3" id="KW-1185">Reference proteome</keyword>